<dbReference type="PANTHER" id="PTHR23163">
    <property type="entry name" value="RING FINGER PROTEIN-RELATED"/>
    <property type="match status" value="1"/>
</dbReference>
<protein>
    <recommendedName>
        <fullName evidence="14">E3 ubiquitin protein ligase</fullName>
        <ecNumber evidence="14">2.3.2.27</ecNumber>
    </recommendedName>
</protein>
<evidence type="ECO:0000256" key="8">
    <source>
        <dbReference type="ARBA" id="ARBA00022786"/>
    </source>
</evidence>
<keyword evidence="11 14" id="KW-0175">Coiled coil</keyword>
<dbReference type="PANTHER" id="PTHR23163:SF0">
    <property type="entry name" value="E3 UBIQUITIN-PROTEIN LIGASE BRE1"/>
    <property type="match status" value="1"/>
</dbReference>
<evidence type="ECO:0000256" key="9">
    <source>
        <dbReference type="ARBA" id="ARBA00022833"/>
    </source>
</evidence>
<feature type="region of interest" description="Disordered" evidence="15">
    <location>
        <begin position="42"/>
        <end position="122"/>
    </location>
</feature>
<keyword evidence="10 14" id="KW-0156">Chromatin regulator</keyword>
<feature type="domain" description="RING-type" evidence="16">
    <location>
        <begin position="161"/>
        <end position="200"/>
    </location>
</feature>
<dbReference type="InterPro" id="IPR013956">
    <property type="entry name" value="E3_ubiquit_lig_Bre1"/>
</dbReference>
<comment type="pathway">
    <text evidence="3 14">Protein modification; protein ubiquitination.</text>
</comment>
<name>A0A7S3S3B9_EMIHU</name>
<feature type="compositionally biased region" description="Low complexity" evidence="15">
    <location>
        <begin position="63"/>
        <end position="90"/>
    </location>
</feature>
<dbReference type="PROSITE" id="PS50089">
    <property type="entry name" value="ZF_RING_2"/>
    <property type="match status" value="1"/>
</dbReference>
<keyword evidence="9 14" id="KW-0862">Zinc</keyword>
<sequence length="217" mass="24247">MQDRLRHDRSTSLLTAELEALRERTAAAERLVERDAEHKAALEKELRTARDTASKQEEAQRHAAASLDRAQAQALEASREAQQASAALQAEADRARRAGERERQSAGDAAEAQKKAKEAEQVRDTLERKLKRLERSGAGAAAEPRGGSNEQLDYYRSMVKCPLCKNSNKDTVITKCGHAFCRDCIDSRLSLRERKCPGCSQVFDKSYVKDLWLEYGA</sequence>
<dbReference type="InterPro" id="IPR017907">
    <property type="entry name" value="Znf_RING_CS"/>
</dbReference>
<dbReference type="SMART" id="SM00184">
    <property type="entry name" value="RING"/>
    <property type="match status" value="1"/>
</dbReference>
<evidence type="ECO:0000256" key="5">
    <source>
        <dbReference type="ARBA" id="ARBA00022679"/>
    </source>
</evidence>
<dbReference type="SUPFAM" id="SSF57850">
    <property type="entry name" value="RING/U-box"/>
    <property type="match status" value="1"/>
</dbReference>
<dbReference type="GO" id="GO:0016567">
    <property type="term" value="P:protein ubiquitination"/>
    <property type="evidence" value="ECO:0007669"/>
    <property type="project" value="UniProtKB-UniRule"/>
</dbReference>
<dbReference type="GO" id="GO:0008270">
    <property type="term" value="F:zinc ion binding"/>
    <property type="evidence" value="ECO:0007669"/>
    <property type="project" value="UniProtKB-KW"/>
</dbReference>
<keyword evidence="12 14" id="KW-0539">Nucleus</keyword>
<evidence type="ECO:0000256" key="2">
    <source>
        <dbReference type="ARBA" id="ARBA00004123"/>
    </source>
</evidence>
<dbReference type="GO" id="GO:0006325">
    <property type="term" value="P:chromatin organization"/>
    <property type="evidence" value="ECO:0007669"/>
    <property type="project" value="UniProtKB-KW"/>
</dbReference>
<dbReference type="GO" id="GO:0005634">
    <property type="term" value="C:nucleus"/>
    <property type="evidence" value="ECO:0007669"/>
    <property type="project" value="UniProtKB-SubCell"/>
</dbReference>
<evidence type="ECO:0000313" key="17">
    <source>
        <dbReference type="EMBL" id="CAE0542944.1"/>
    </source>
</evidence>
<comment type="similarity">
    <text evidence="4 14">Belongs to the BRE1 family.</text>
</comment>
<accession>A0A7S3S3B9</accession>
<dbReference type="EC" id="2.3.2.27" evidence="14"/>
<dbReference type="PROSITE" id="PS00518">
    <property type="entry name" value="ZF_RING_1"/>
    <property type="match status" value="1"/>
</dbReference>
<dbReference type="EMBL" id="HBIR01017689">
    <property type="protein sequence ID" value="CAE0542944.1"/>
    <property type="molecule type" value="Transcribed_RNA"/>
</dbReference>
<dbReference type="Gene3D" id="3.30.40.10">
    <property type="entry name" value="Zinc/RING finger domain, C3HC4 (zinc finger)"/>
    <property type="match status" value="1"/>
</dbReference>
<feature type="compositionally biased region" description="Basic and acidic residues" evidence="15">
    <location>
        <begin position="91"/>
        <end position="122"/>
    </location>
</feature>
<dbReference type="GO" id="GO:0061630">
    <property type="term" value="F:ubiquitin protein ligase activity"/>
    <property type="evidence" value="ECO:0007669"/>
    <property type="project" value="UniProtKB-EC"/>
</dbReference>
<dbReference type="InterPro" id="IPR018957">
    <property type="entry name" value="Znf_C3HC4_RING-type"/>
</dbReference>
<comment type="subcellular location">
    <subcellularLocation>
        <location evidence="2 14">Nucleus</location>
    </subcellularLocation>
</comment>
<evidence type="ECO:0000256" key="3">
    <source>
        <dbReference type="ARBA" id="ARBA00004906"/>
    </source>
</evidence>
<dbReference type="Pfam" id="PF00097">
    <property type="entry name" value="zf-C3HC4"/>
    <property type="match status" value="1"/>
</dbReference>
<evidence type="ECO:0000256" key="1">
    <source>
        <dbReference type="ARBA" id="ARBA00000900"/>
    </source>
</evidence>
<keyword evidence="6 14" id="KW-0479">Metal-binding</keyword>
<evidence type="ECO:0000256" key="6">
    <source>
        <dbReference type="ARBA" id="ARBA00022723"/>
    </source>
</evidence>
<keyword evidence="7 13" id="KW-0863">Zinc-finger</keyword>
<reference evidence="17" key="1">
    <citation type="submission" date="2021-01" db="EMBL/GenBank/DDBJ databases">
        <authorList>
            <person name="Corre E."/>
            <person name="Pelletier E."/>
            <person name="Niang G."/>
            <person name="Scheremetjew M."/>
            <person name="Finn R."/>
            <person name="Kale V."/>
            <person name="Holt S."/>
            <person name="Cochrane G."/>
            <person name="Meng A."/>
            <person name="Brown T."/>
            <person name="Cohen L."/>
        </authorList>
    </citation>
    <scope>NUCLEOTIDE SEQUENCE</scope>
    <source>
        <strain evidence="17">379</strain>
    </source>
</reference>
<feature type="compositionally biased region" description="Basic and acidic residues" evidence="15">
    <location>
        <begin position="42"/>
        <end position="61"/>
    </location>
</feature>
<evidence type="ECO:0000256" key="10">
    <source>
        <dbReference type="ARBA" id="ARBA00022853"/>
    </source>
</evidence>
<organism evidence="17">
    <name type="scientific">Emiliania huxleyi</name>
    <name type="common">Coccolithophore</name>
    <name type="synonym">Pontosphaera huxleyi</name>
    <dbReference type="NCBI Taxonomy" id="2903"/>
    <lineage>
        <taxon>Eukaryota</taxon>
        <taxon>Haptista</taxon>
        <taxon>Haptophyta</taxon>
        <taxon>Prymnesiophyceae</taxon>
        <taxon>Isochrysidales</taxon>
        <taxon>Noelaerhabdaceae</taxon>
        <taxon>Emiliania</taxon>
    </lineage>
</organism>
<evidence type="ECO:0000256" key="13">
    <source>
        <dbReference type="PROSITE-ProRule" id="PRU00175"/>
    </source>
</evidence>
<evidence type="ECO:0000256" key="4">
    <source>
        <dbReference type="ARBA" id="ARBA00005555"/>
    </source>
</evidence>
<dbReference type="InterPro" id="IPR001841">
    <property type="entry name" value="Znf_RING"/>
</dbReference>
<comment type="catalytic activity">
    <reaction evidence="1 14">
        <text>S-ubiquitinyl-[E2 ubiquitin-conjugating enzyme]-L-cysteine + [acceptor protein]-L-lysine = [E2 ubiquitin-conjugating enzyme]-L-cysteine + N(6)-ubiquitinyl-[acceptor protein]-L-lysine.</text>
        <dbReference type="EC" id="2.3.2.27"/>
    </reaction>
</comment>
<evidence type="ECO:0000256" key="7">
    <source>
        <dbReference type="ARBA" id="ARBA00022771"/>
    </source>
</evidence>
<evidence type="ECO:0000256" key="11">
    <source>
        <dbReference type="ARBA" id="ARBA00023054"/>
    </source>
</evidence>
<evidence type="ECO:0000256" key="14">
    <source>
        <dbReference type="RuleBase" id="RU365038"/>
    </source>
</evidence>
<evidence type="ECO:0000256" key="15">
    <source>
        <dbReference type="SAM" id="MobiDB-lite"/>
    </source>
</evidence>
<keyword evidence="8 14" id="KW-0833">Ubl conjugation pathway</keyword>
<evidence type="ECO:0000259" key="16">
    <source>
        <dbReference type="PROSITE" id="PS50089"/>
    </source>
</evidence>
<dbReference type="AlphaFoldDB" id="A0A7S3S3B9"/>
<dbReference type="UniPathway" id="UPA00143"/>
<gene>
    <name evidence="17" type="ORF">EHUX00137_LOCUS13300</name>
</gene>
<dbReference type="CDD" id="cd16499">
    <property type="entry name" value="RING-HC_Bre1-like"/>
    <property type="match status" value="1"/>
</dbReference>
<keyword evidence="5 14" id="KW-0808">Transferase</keyword>
<dbReference type="GO" id="GO:0033503">
    <property type="term" value="C:HULC complex"/>
    <property type="evidence" value="ECO:0007669"/>
    <property type="project" value="TreeGrafter"/>
</dbReference>
<evidence type="ECO:0000256" key="12">
    <source>
        <dbReference type="ARBA" id="ARBA00023242"/>
    </source>
</evidence>
<proteinExistence type="inferred from homology"/>
<dbReference type="InterPro" id="IPR013083">
    <property type="entry name" value="Znf_RING/FYVE/PHD"/>
</dbReference>